<feature type="compositionally biased region" description="Polar residues" evidence="1">
    <location>
        <begin position="411"/>
        <end position="424"/>
    </location>
</feature>
<dbReference type="Pfam" id="PF12400">
    <property type="entry name" value="STIMATE"/>
    <property type="match status" value="1"/>
</dbReference>
<reference evidence="3 4" key="1">
    <citation type="journal article" date="2024" name="Commun. Biol.">
        <title>Comparative genomic analysis of thermophilic fungi reveals convergent evolutionary adaptations and gene losses.</title>
        <authorList>
            <person name="Steindorff A.S."/>
            <person name="Aguilar-Pontes M.V."/>
            <person name="Robinson A.J."/>
            <person name="Andreopoulos B."/>
            <person name="LaButti K."/>
            <person name="Kuo A."/>
            <person name="Mondo S."/>
            <person name="Riley R."/>
            <person name="Otillar R."/>
            <person name="Haridas S."/>
            <person name="Lipzen A."/>
            <person name="Grimwood J."/>
            <person name="Schmutz J."/>
            <person name="Clum A."/>
            <person name="Reid I.D."/>
            <person name="Moisan M.C."/>
            <person name="Butler G."/>
            <person name="Nguyen T.T.M."/>
            <person name="Dewar K."/>
            <person name="Conant G."/>
            <person name="Drula E."/>
            <person name="Henrissat B."/>
            <person name="Hansel C."/>
            <person name="Singer S."/>
            <person name="Hutchinson M.I."/>
            <person name="de Vries R.P."/>
            <person name="Natvig D.O."/>
            <person name="Powell A.J."/>
            <person name="Tsang A."/>
            <person name="Grigoriev I.V."/>
        </authorList>
    </citation>
    <scope>NUCLEOTIDE SEQUENCE [LARGE SCALE GENOMIC DNA]</scope>
    <source>
        <strain evidence="3 4">ATCC 24622</strain>
    </source>
</reference>
<evidence type="ECO:0000256" key="2">
    <source>
        <dbReference type="SAM" id="Phobius"/>
    </source>
</evidence>
<evidence type="ECO:0000256" key="1">
    <source>
        <dbReference type="SAM" id="MobiDB-lite"/>
    </source>
</evidence>
<comment type="caution">
    <text evidence="3">The sequence shown here is derived from an EMBL/GenBank/DDBJ whole genome shotgun (WGS) entry which is preliminary data.</text>
</comment>
<sequence length="437" mass="47670">MLLAPPAGHVSLGFPSEPSDALPSAVVTASLVFSSPLRPTINAVSVAHTEAHSSLNKAPHSPTVIVTPTAPISSGLAGSTIHISSPVAMMVPPPPEEDVGECSLLGPFALLVQLALGGLALLSLVYKRWRERPQRPVKIWFFDVSKQVFGSVLVHVANVFMSLLTSGKFSIRPDPIPVGHAVRRVVGVLLARMEDSDAYMPNPCSFYLLNLAIDTTIGIPILILLLRLTTLVVSYTPLGKPPESIQSGNYGDPPNAWWWFKQSIMYFCGLFGMKLCVLVIFLAFPWIERVGDWALSWTEGNEKVQIVFVMMLFPLIMNALQYYIIDSFIKGQLPLEDAIDSDFASTGSGCSTEHPAHVGAYDRLPTETVSDSEDAECDVETDRKHRAAERVRLSRRDGSREREYDPAVDGDSQTVTGSSGSATERGQLLPKELYPPE</sequence>
<dbReference type="PANTHER" id="PTHR31735:SF1">
    <property type="entry name" value="VACUOLAR MEMBRANE PROTEIN YPL162C"/>
    <property type="match status" value="1"/>
</dbReference>
<feature type="compositionally biased region" description="Basic and acidic residues" evidence="1">
    <location>
        <begin position="380"/>
        <end position="405"/>
    </location>
</feature>
<feature type="compositionally biased region" description="Acidic residues" evidence="1">
    <location>
        <begin position="370"/>
        <end position="379"/>
    </location>
</feature>
<evidence type="ECO:0008006" key="5">
    <source>
        <dbReference type="Google" id="ProtNLM"/>
    </source>
</evidence>
<keyword evidence="2" id="KW-0812">Transmembrane</keyword>
<evidence type="ECO:0000313" key="4">
    <source>
        <dbReference type="Proteomes" id="UP001586593"/>
    </source>
</evidence>
<feature type="transmembrane region" description="Helical" evidence="2">
    <location>
        <begin position="104"/>
        <end position="126"/>
    </location>
</feature>
<dbReference type="InterPro" id="IPR022127">
    <property type="entry name" value="STIMATE/YPL162C"/>
</dbReference>
<gene>
    <name evidence="3" type="ORF">VTK73DRAFT_3253</name>
</gene>
<accession>A0ABR3Y9Y0</accession>
<organism evidence="3 4">
    <name type="scientific">Phialemonium thermophilum</name>
    <dbReference type="NCBI Taxonomy" id="223376"/>
    <lineage>
        <taxon>Eukaryota</taxon>
        <taxon>Fungi</taxon>
        <taxon>Dikarya</taxon>
        <taxon>Ascomycota</taxon>
        <taxon>Pezizomycotina</taxon>
        <taxon>Sordariomycetes</taxon>
        <taxon>Sordariomycetidae</taxon>
        <taxon>Cephalothecales</taxon>
        <taxon>Cephalothecaceae</taxon>
        <taxon>Phialemonium</taxon>
    </lineage>
</organism>
<feature type="transmembrane region" description="Helical" evidence="2">
    <location>
        <begin position="304"/>
        <end position="325"/>
    </location>
</feature>
<keyword evidence="2" id="KW-1133">Transmembrane helix</keyword>
<dbReference type="EMBL" id="JAZHXJ010000002">
    <property type="protein sequence ID" value="KAL1884269.1"/>
    <property type="molecule type" value="Genomic_DNA"/>
</dbReference>
<feature type="transmembrane region" description="Helical" evidence="2">
    <location>
        <begin position="206"/>
        <end position="226"/>
    </location>
</feature>
<keyword evidence="4" id="KW-1185">Reference proteome</keyword>
<feature type="transmembrane region" description="Helical" evidence="2">
    <location>
        <begin position="264"/>
        <end position="284"/>
    </location>
</feature>
<proteinExistence type="predicted"/>
<protein>
    <recommendedName>
        <fullName evidence="5">Vacuolar membrane protein</fullName>
    </recommendedName>
</protein>
<dbReference type="PANTHER" id="PTHR31735">
    <property type="entry name" value="VACUOLAR MEMBRANE PROTEIN YPL162C"/>
    <property type="match status" value="1"/>
</dbReference>
<name>A0ABR3Y9Y0_9PEZI</name>
<feature type="region of interest" description="Disordered" evidence="1">
    <location>
        <begin position="354"/>
        <end position="437"/>
    </location>
</feature>
<evidence type="ECO:0000313" key="3">
    <source>
        <dbReference type="EMBL" id="KAL1884269.1"/>
    </source>
</evidence>
<dbReference type="Proteomes" id="UP001586593">
    <property type="component" value="Unassembled WGS sequence"/>
</dbReference>
<keyword evidence="2" id="KW-0472">Membrane</keyword>